<evidence type="ECO:0000256" key="1">
    <source>
        <dbReference type="SAM" id="Coils"/>
    </source>
</evidence>
<protein>
    <submittedName>
        <fullName evidence="2">Uncharacterized protein</fullName>
    </submittedName>
</protein>
<organism evidence="2 3">
    <name type="scientific">Pseudolycoriella hygida</name>
    <dbReference type="NCBI Taxonomy" id="35572"/>
    <lineage>
        <taxon>Eukaryota</taxon>
        <taxon>Metazoa</taxon>
        <taxon>Ecdysozoa</taxon>
        <taxon>Arthropoda</taxon>
        <taxon>Hexapoda</taxon>
        <taxon>Insecta</taxon>
        <taxon>Pterygota</taxon>
        <taxon>Neoptera</taxon>
        <taxon>Endopterygota</taxon>
        <taxon>Diptera</taxon>
        <taxon>Nematocera</taxon>
        <taxon>Sciaroidea</taxon>
        <taxon>Sciaridae</taxon>
        <taxon>Pseudolycoriella</taxon>
    </lineage>
</organism>
<dbReference type="AlphaFoldDB" id="A0A9Q0MXD6"/>
<dbReference type="Proteomes" id="UP001151699">
    <property type="component" value="Chromosome X"/>
</dbReference>
<dbReference type="PANTHER" id="PTHR37162:SF11">
    <property type="match status" value="1"/>
</dbReference>
<dbReference type="EMBL" id="WJQU01000003">
    <property type="protein sequence ID" value="KAJ6639772.1"/>
    <property type="molecule type" value="Genomic_DNA"/>
</dbReference>
<dbReference type="OrthoDB" id="7697627at2759"/>
<dbReference type="PANTHER" id="PTHR37162">
    <property type="entry name" value="HAT FAMILY DIMERISATION DOMAINCONTAINING PROTEIN-RELATED"/>
    <property type="match status" value="1"/>
</dbReference>
<dbReference type="SUPFAM" id="SSF53098">
    <property type="entry name" value="Ribonuclease H-like"/>
    <property type="match status" value="1"/>
</dbReference>
<reference evidence="2" key="1">
    <citation type="submission" date="2022-07" db="EMBL/GenBank/DDBJ databases">
        <authorList>
            <person name="Trinca V."/>
            <person name="Uliana J.V.C."/>
            <person name="Torres T.T."/>
            <person name="Ward R.J."/>
            <person name="Monesi N."/>
        </authorList>
    </citation>
    <scope>NUCLEOTIDE SEQUENCE</scope>
    <source>
        <strain evidence="2">HSMRA1968</strain>
        <tissue evidence="2">Whole embryos</tissue>
    </source>
</reference>
<accession>A0A9Q0MXD6</accession>
<proteinExistence type="predicted"/>
<feature type="coiled-coil region" evidence="1">
    <location>
        <begin position="765"/>
        <end position="840"/>
    </location>
</feature>
<name>A0A9Q0MXD6_9DIPT</name>
<keyword evidence="3" id="KW-1185">Reference proteome</keyword>
<sequence length="887" mass="102652">MQFFICPKIWFLWLLFNQDDLIENIDLRSIEKIVYLLRRTSLDPNVKTPSVTKPESVVQESPRVKNNIFYSTSIEILRKDFNMGKVPVNRGQKCKIRTEWFKKLDEYGKPFARYLTRVPGSNTRVSCTICNTQLSCEYKGFQAITQHLESVKNKKNMKSRHSQLQLSADYEAVGTNPSVQNDTIEIVKDKQTTSLRITDERDETTKAEIIWTMKNVKSNYSGKSCDDLNLTFEKMFPNEPSCKEFTLAHSKLSYMVSECVGPHFRDIFLTDIKNSLAHYTLCFDETTNDASRKELQTPVRYYSERQKPIQEFHLETFFLENGKGETIVKYLFQSLDNAKLPIERLMTLSRDGPNTNKKVFRLMNEEFKKSTGRNLIDVGSCDIHIIHNGFKKGLDEYGKNIADLSINVHYFFDGESLRSEEFRTIETKHGKALHRFIKHIPTRWLTLLESTLRIIEQQNVTEEYFLKYIPKSRPEVMKSISYKNVVKHFQSSTLKAELYMVKESAELLQLYLKYLQVDRPIIHKLHDLLSQILLKLMGRIATPASLLKTATITTENFDTKSLIPIDDIILSKDIVEALKDCKEVEKSKFRLNYRNHFKEIGLHIVRKSCYQNSIVQCVKVIGPSRILDADSSQKIMKLVNSLPFNVPPTFIDEWSLVKVTVNFEHLSTYEGRIDDFWVRFFDKVVLSITHGSGGIERMISNSGLILSEDKTLTSLRTLNARLDTKFRLKLFFNDDHTSVPIDKNFIASARRARQSYFLYLEGVKSKEAELKKKQVEDEKQRMENISKKDAIAKETNSIKDIENVLKEKEKENSHNASKLLEEANDRLKKAIEKKNLSEISLAQGMIEGAKVLIDAEQKNTGEIFKLKAAVEKRKSAIIDKYVKITPK</sequence>
<evidence type="ECO:0000313" key="2">
    <source>
        <dbReference type="EMBL" id="KAJ6639772.1"/>
    </source>
</evidence>
<dbReference type="InterPro" id="IPR012337">
    <property type="entry name" value="RNaseH-like_sf"/>
</dbReference>
<evidence type="ECO:0000313" key="3">
    <source>
        <dbReference type="Proteomes" id="UP001151699"/>
    </source>
</evidence>
<gene>
    <name evidence="2" type="ORF">Bhyg_12519</name>
</gene>
<comment type="caution">
    <text evidence="2">The sequence shown here is derived from an EMBL/GenBank/DDBJ whole genome shotgun (WGS) entry which is preliminary data.</text>
</comment>
<keyword evidence="1" id="KW-0175">Coiled coil</keyword>
<feature type="non-terminal residue" evidence="2">
    <location>
        <position position="887"/>
    </location>
</feature>